<evidence type="ECO:0000313" key="3">
    <source>
        <dbReference type="Proteomes" id="UP001164459"/>
    </source>
</evidence>
<dbReference type="RefSeq" id="WP_269034988.1">
    <property type="nucleotide sequence ID" value="NZ_CP114040.1"/>
</dbReference>
<evidence type="ECO:0000256" key="1">
    <source>
        <dbReference type="SAM" id="MobiDB-lite"/>
    </source>
</evidence>
<protein>
    <recommendedName>
        <fullName evidence="4">Zinc-ribbon domain-containing protein</fullName>
    </recommendedName>
</protein>
<evidence type="ECO:0000313" key="2">
    <source>
        <dbReference type="EMBL" id="WAS92631.1"/>
    </source>
</evidence>
<name>A0ABY7H061_9BACT</name>
<proteinExistence type="predicted"/>
<reference evidence="2" key="1">
    <citation type="submission" date="2022-11" db="EMBL/GenBank/DDBJ databases">
        <title>Minimal conservation of predation-associated metabolite biosynthetic gene clusters underscores biosynthetic potential of Myxococcota including descriptions for ten novel species: Archangium lansinium sp. nov., Myxococcus landrumus sp. nov., Nannocystis bai.</title>
        <authorList>
            <person name="Ahearne A."/>
            <person name="Stevens C."/>
            <person name="Dowd S."/>
        </authorList>
    </citation>
    <scope>NUCLEOTIDE SEQUENCE</scope>
    <source>
        <strain evidence="2">Fl3</strain>
    </source>
</reference>
<feature type="compositionally biased region" description="Low complexity" evidence="1">
    <location>
        <begin position="116"/>
        <end position="161"/>
    </location>
</feature>
<dbReference type="EMBL" id="CP114040">
    <property type="protein sequence ID" value="WAS92631.1"/>
    <property type="molecule type" value="Genomic_DNA"/>
</dbReference>
<feature type="region of interest" description="Disordered" evidence="1">
    <location>
        <begin position="62"/>
        <end position="183"/>
    </location>
</feature>
<organism evidence="2 3">
    <name type="scientific">Nannocystis punicea</name>
    <dbReference type="NCBI Taxonomy" id="2995304"/>
    <lineage>
        <taxon>Bacteria</taxon>
        <taxon>Pseudomonadati</taxon>
        <taxon>Myxococcota</taxon>
        <taxon>Polyangia</taxon>
        <taxon>Nannocystales</taxon>
        <taxon>Nannocystaceae</taxon>
        <taxon>Nannocystis</taxon>
    </lineage>
</organism>
<accession>A0ABY7H061</accession>
<dbReference type="Proteomes" id="UP001164459">
    <property type="component" value="Chromosome"/>
</dbReference>
<gene>
    <name evidence="2" type="ORF">O0S08_41155</name>
</gene>
<feature type="compositionally biased region" description="Low complexity" evidence="1">
    <location>
        <begin position="72"/>
        <end position="96"/>
    </location>
</feature>
<evidence type="ECO:0008006" key="4">
    <source>
        <dbReference type="Google" id="ProtNLM"/>
    </source>
</evidence>
<sequence length="183" mass="18267">MAPPPLLPTTRLYACPACREHIKSDTSTCPHCGAELHREGRLGRAASAVMVSLALSGCPAKGDDTMGGSDSSTGQNTTGTATGNTTDDTSGATTDGNSGGMTDSPTSAEPEYGVPATDTLATTTTTNTTLEPDYGVPGTTGETEGTTAGTTTEDTATVGEPEYGVPQTNTGGPEPDYGVPGTT</sequence>
<keyword evidence="3" id="KW-1185">Reference proteome</keyword>